<dbReference type="Proteomes" id="UP000299102">
    <property type="component" value="Unassembled WGS sequence"/>
</dbReference>
<comment type="caution">
    <text evidence="1">The sequence shown here is derived from an EMBL/GenBank/DDBJ whole genome shotgun (WGS) entry which is preliminary data.</text>
</comment>
<evidence type="ECO:0000313" key="2">
    <source>
        <dbReference type="Proteomes" id="UP000299102"/>
    </source>
</evidence>
<gene>
    <name evidence="1" type="ORF">EVAR_9645_1</name>
</gene>
<name>A0A4C1TL17_EUMVA</name>
<accession>A0A4C1TL17</accession>
<keyword evidence="2" id="KW-1185">Reference proteome</keyword>
<proteinExistence type="predicted"/>
<dbReference type="EMBL" id="BGZK01000066">
    <property type="protein sequence ID" value="GBP14744.1"/>
    <property type="molecule type" value="Genomic_DNA"/>
</dbReference>
<evidence type="ECO:0000313" key="1">
    <source>
        <dbReference type="EMBL" id="GBP14744.1"/>
    </source>
</evidence>
<reference evidence="1 2" key="1">
    <citation type="journal article" date="2019" name="Commun. Biol.">
        <title>The bagworm genome reveals a unique fibroin gene that provides high tensile strength.</title>
        <authorList>
            <person name="Kono N."/>
            <person name="Nakamura H."/>
            <person name="Ohtoshi R."/>
            <person name="Tomita M."/>
            <person name="Numata K."/>
            <person name="Arakawa K."/>
        </authorList>
    </citation>
    <scope>NUCLEOTIDE SEQUENCE [LARGE SCALE GENOMIC DNA]</scope>
</reference>
<dbReference type="AlphaFoldDB" id="A0A4C1TL17"/>
<sequence>MLNTAVRYFLYSPPIKWINEKPVAGFSSYPNEPTSYEYTSDAQASAQERLRNNKIRMAAVFQGSPNEDFEEFYNNSSLATLKHWSDQQKEKDLSVYDKSGETYRDSQQTIRGMRRDSGQLRVEELLYEEPFRQSSRGSS</sequence>
<organism evidence="1 2">
    <name type="scientific">Eumeta variegata</name>
    <name type="common">Bagworm moth</name>
    <name type="synonym">Eumeta japonica</name>
    <dbReference type="NCBI Taxonomy" id="151549"/>
    <lineage>
        <taxon>Eukaryota</taxon>
        <taxon>Metazoa</taxon>
        <taxon>Ecdysozoa</taxon>
        <taxon>Arthropoda</taxon>
        <taxon>Hexapoda</taxon>
        <taxon>Insecta</taxon>
        <taxon>Pterygota</taxon>
        <taxon>Neoptera</taxon>
        <taxon>Endopterygota</taxon>
        <taxon>Lepidoptera</taxon>
        <taxon>Glossata</taxon>
        <taxon>Ditrysia</taxon>
        <taxon>Tineoidea</taxon>
        <taxon>Psychidae</taxon>
        <taxon>Oiketicinae</taxon>
        <taxon>Eumeta</taxon>
    </lineage>
</organism>
<protein>
    <submittedName>
        <fullName evidence="1">Uncharacterized protein</fullName>
    </submittedName>
</protein>